<accession>A0A9P6ZR21</accession>
<gene>
    <name evidence="2" type="ORF">EV702DRAFT_1199561</name>
</gene>
<dbReference type="Proteomes" id="UP000714275">
    <property type="component" value="Unassembled WGS sequence"/>
</dbReference>
<dbReference type="EMBL" id="JABBWD010000035">
    <property type="protein sequence ID" value="KAG1775240.1"/>
    <property type="molecule type" value="Genomic_DNA"/>
</dbReference>
<evidence type="ECO:0000313" key="2">
    <source>
        <dbReference type="EMBL" id="KAG1775240.1"/>
    </source>
</evidence>
<name>A0A9P6ZR21_9AGAM</name>
<proteinExistence type="predicted"/>
<evidence type="ECO:0000313" key="3">
    <source>
        <dbReference type="Proteomes" id="UP000714275"/>
    </source>
</evidence>
<feature type="compositionally biased region" description="Basic and acidic residues" evidence="1">
    <location>
        <begin position="352"/>
        <end position="368"/>
    </location>
</feature>
<keyword evidence="3" id="KW-1185">Reference proteome</keyword>
<feature type="region of interest" description="Disordered" evidence="1">
    <location>
        <begin position="253"/>
        <end position="280"/>
    </location>
</feature>
<sequence>MHCLWINAEIFPLRVPPNIKLFGSERWLSPQSIEDGVQAELFKFIPEIDLELMGYKNFAPHFAKGVSGIRSEMVSDVKSCAGYPRDTQPECRALLVNPYGKYTKFAPVLFLHPECPNKDEFLKTAKLVRVLKIALFGKSSLSTTYAPAPKTKGKLWQLQNTTPDMIAAAAVVAIFVLSGDKDLYAKGEKSNIMYHQYHNYYRQRLLTGGAWARDILNFFNNALFPKTSSSHVAPDVADTGTSHNSWEEELEHAMEEGGDGPAFQFDPPSASVPCPSSTSVGLPAPTPVTTPDTLPPVSATAPIVLRSPAPTIVAPSNSISSAMQDLTLAGKPDVVGAIPPKPKPKPRHINKAKADETGAEVRRSGRKK</sequence>
<dbReference type="Pfam" id="PF20414">
    <property type="entry name" value="DUF6698"/>
    <property type="match status" value="1"/>
</dbReference>
<dbReference type="InterPro" id="IPR046521">
    <property type="entry name" value="DUF6698"/>
</dbReference>
<dbReference type="AlphaFoldDB" id="A0A9P6ZR21"/>
<evidence type="ECO:0000256" key="1">
    <source>
        <dbReference type="SAM" id="MobiDB-lite"/>
    </source>
</evidence>
<protein>
    <submittedName>
        <fullName evidence="2">Uncharacterized protein</fullName>
    </submittedName>
</protein>
<reference evidence="2" key="1">
    <citation type="journal article" date="2020" name="New Phytol.">
        <title>Comparative genomics reveals dynamic genome evolution in host specialist ectomycorrhizal fungi.</title>
        <authorList>
            <person name="Lofgren L.A."/>
            <person name="Nguyen N.H."/>
            <person name="Vilgalys R."/>
            <person name="Ruytinx J."/>
            <person name="Liao H.L."/>
            <person name="Branco S."/>
            <person name="Kuo A."/>
            <person name="LaButti K."/>
            <person name="Lipzen A."/>
            <person name="Andreopoulos W."/>
            <person name="Pangilinan J."/>
            <person name="Riley R."/>
            <person name="Hundley H."/>
            <person name="Na H."/>
            <person name="Barry K."/>
            <person name="Grigoriev I.V."/>
            <person name="Stajich J.E."/>
            <person name="Kennedy P.G."/>
        </authorList>
    </citation>
    <scope>NUCLEOTIDE SEQUENCE</scope>
    <source>
        <strain evidence="2">DOB743</strain>
    </source>
</reference>
<organism evidence="2 3">
    <name type="scientific">Suillus placidus</name>
    <dbReference type="NCBI Taxonomy" id="48579"/>
    <lineage>
        <taxon>Eukaryota</taxon>
        <taxon>Fungi</taxon>
        <taxon>Dikarya</taxon>
        <taxon>Basidiomycota</taxon>
        <taxon>Agaricomycotina</taxon>
        <taxon>Agaricomycetes</taxon>
        <taxon>Agaricomycetidae</taxon>
        <taxon>Boletales</taxon>
        <taxon>Suillineae</taxon>
        <taxon>Suillaceae</taxon>
        <taxon>Suillus</taxon>
    </lineage>
</organism>
<feature type="region of interest" description="Disordered" evidence="1">
    <location>
        <begin position="332"/>
        <end position="368"/>
    </location>
</feature>
<dbReference type="OrthoDB" id="2693481at2759"/>
<comment type="caution">
    <text evidence="2">The sequence shown here is derived from an EMBL/GenBank/DDBJ whole genome shotgun (WGS) entry which is preliminary data.</text>
</comment>
<feature type="compositionally biased region" description="Basic residues" evidence="1">
    <location>
        <begin position="342"/>
        <end position="351"/>
    </location>
</feature>